<keyword evidence="2" id="KW-0812">Transmembrane</keyword>
<comment type="caution">
    <text evidence="3">The sequence shown here is derived from an EMBL/GenBank/DDBJ whole genome shotgun (WGS) entry which is preliminary data.</text>
</comment>
<evidence type="ECO:0000256" key="2">
    <source>
        <dbReference type="SAM" id="Phobius"/>
    </source>
</evidence>
<evidence type="ECO:0000313" key="3">
    <source>
        <dbReference type="EMBL" id="THG31163.1"/>
    </source>
</evidence>
<evidence type="ECO:0000256" key="1">
    <source>
        <dbReference type="SAM" id="MobiDB-lite"/>
    </source>
</evidence>
<evidence type="ECO:0000313" key="4">
    <source>
        <dbReference type="Proteomes" id="UP000307380"/>
    </source>
</evidence>
<keyword evidence="4" id="KW-1185">Reference proteome</keyword>
<proteinExistence type="predicted"/>
<dbReference type="Proteomes" id="UP000307380">
    <property type="component" value="Unassembled WGS sequence"/>
</dbReference>
<evidence type="ECO:0008006" key="5">
    <source>
        <dbReference type="Google" id="ProtNLM"/>
    </source>
</evidence>
<dbReference type="EMBL" id="SSSN01000012">
    <property type="protein sequence ID" value="THG31163.1"/>
    <property type="molecule type" value="Genomic_DNA"/>
</dbReference>
<dbReference type="OrthoDB" id="5124837at2"/>
<keyword evidence="2" id="KW-0472">Membrane</keyword>
<reference evidence="3 4" key="1">
    <citation type="submission" date="2019-04" db="EMBL/GenBank/DDBJ databases">
        <authorList>
            <person name="Jiang L."/>
        </authorList>
    </citation>
    <scope>NUCLEOTIDE SEQUENCE [LARGE SCALE GENOMIC DNA]</scope>
    <source>
        <strain evidence="3 4">YIM 131861</strain>
    </source>
</reference>
<dbReference type="AlphaFoldDB" id="A0A4S4FL28"/>
<gene>
    <name evidence="3" type="ORF">E6C70_13975</name>
</gene>
<feature type="transmembrane region" description="Helical" evidence="2">
    <location>
        <begin position="35"/>
        <end position="56"/>
    </location>
</feature>
<accession>A0A4S4FL28</accession>
<dbReference type="RefSeq" id="WP_136425170.1">
    <property type="nucleotide sequence ID" value="NZ_SSSN01000012.1"/>
</dbReference>
<keyword evidence="2" id="KW-1133">Transmembrane helix</keyword>
<sequence length="221" mass="22421">MTRRSESTGDGEIRDVTRTTSPGLPRARSGLSRRALIVSGVGIVGAGVAGALAIGAGDRPVAVDAAVTPSATPTPASGPTRTMAEVRADAAASAGRQFAGSPWQASPVGDVGAWASAFALWLLRGNVDATALAPQALHDRFAAAGMTGGEAREGALIFYTAGTPDSVYHVGFVDAVGAGGTHTVEGDVPGDLPPDRTFVRLYGQPWDGDVVYAYPAYRAAS</sequence>
<feature type="compositionally biased region" description="Basic and acidic residues" evidence="1">
    <location>
        <begin position="1"/>
        <end position="17"/>
    </location>
</feature>
<feature type="region of interest" description="Disordered" evidence="1">
    <location>
        <begin position="1"/>
        <end position="28"/>
    </location>
</feature>
<organism evidence="3 4">
    <name type="scientific">Orlajensenia flava</name>
    <dbReference type="NCBI Taxonomy" id="2565934"/>
    <lineage>
        <taxon>Bacteria</taxon>
        <taxon>Bacillati</taxon>
        <taxon>Actinomycetota</taxon>
        <taxon>Actinomycetes</taxon>
        <taxon>Micrococcales</taxon>
        <taxon>Microbacteriaceae</taxon>
        <taxon>Orlajensenia</taxon>
    </lineage>
</organism>
<name>A0A4S4FL28_9MICO</name>
<protein>
    <recommendedName>
        <fullName evidence="5">CHAP domain-containing protein</fullName>
    </recommendedName>
</protein>